<dbReference type="EMBL" id="JAUJLE010000137">
    <property type="protein sequence ID" value="KAK0976884.1"/>
    <property type="molecule type" value="Genomic_DNA"/>
</dbReference>
<dbReference type="Proteomes" id="UP001175353">
    <property type="component" value="Unassembled WGS sequence"/>
</dbReference>
<reference evidence="4" key="2">
    <citation type="submission" date="2023-06" db="EMBL/GenBank/DDBJ databases">
        <title>Black Yeasts Isolated from many extreme environments.</title>
        <authorList>
            <person name="Coleine C."/>
            <person name="Stajich J.E."/>
            <person name="Selbmann L."/>
        </authorList>
    </citation>
    <scope>NUCLEOTIDE SEQUENCE</scope>
    <source>
        <strain evidence="4">CCFEE 5200</strain>
    </source>
</reference>
<evidence type="ECO:0000313" key="6">
    <source>
        <dbReference type="Proteomes" id="UP001175353"/>
    </source>
</evidence>
<dbReference type="EMBL" id="JASUXU010000018">
    <property type="protein sequence ID" value="KAK0321947.1"/>
    <property type="molecule type" value="Genomic_DNA"/>
</dbReference>
<evidence type="ECO:0000256" key="1">
    <source>
        <dbReference type="SAM" id="Coils"/>
    </source>
</evidence>
<feature type="coiled-coil region" evidence="1">
    <location>
        <begin position="131"/>
        <end position="172"/>
    </location>
</feature>
<reference evidence="3" key="1">
    <citation type="submission" date="2021-12" db="EMBL/GenBank/DDBJ databases">
        <title>Black yeast isolated from Biological Soil Crust.</title>
        <authorList>
            <person name="Kurbessoian T."/>
        </authorList>
    </citation>
    <scope>NUCLEOTIDE SEQUENCE</scope>
    <source>
        <strain evidence="3">CCFEE 5208</strain>
    </source>
</reference>
<evidence type="ECO:0000256" key="2">
    <source>
        <dbReference type="SAM" id="MobiDB-lite"/>
    </source>
</evidence>
<dbReference type="AlphaFoldDB" id="A0AAN6FPB2"/>
<feature type="region of interest" description="Disordered" evidence="2">
    <location>
        <begin position="1"/>
        <end position="93"/>
    </location>
</feature>
<dbReference type="Proteomes" id="UP001168146">
    <property type="component" value="Unassembled WGS sequence"/>
</dbReference>
<feature type="compositionally biased region" description="Basic and acidic residues" evidence="2">
    <location>
        <begin position="34"/>
        <end position="46"/>
    </location>
</feature>
<feature type="compositionally biased region" description="Polar residues" evidence="2">
    <location>
        <begin position="1"/>
        <end position="10"/>
    </location>
</feature>
<feature type="compositionally biased region" description="Low complexity" evidence="2">
    <location>
        <begin position="19"/>
        <end position="30"/>
    </location>
</feature>
<protein>
    <submittedName>
        <fullName evidence="3">Uncharacterized protein</fullName>
    </submittedName>
</protein>
<name>A0AAN6FPB2_9PEZI</name>
<gene>
    <name evidence="3" type="ORF">LTR82_006918</name>
    <name evidence="4" type="ORF">LTR91_013518</name>
</gene>
<evidence type="ECO:0000313" key="3">
    <source>
        <dbReference type="EMBL" id="KAK0321947.1"/>
    </source>
</evidence>
<proteinExistence type="predicted"/>
<comment type="caution">
    <text evidence="3">The sequence shown here is derived from an EMBL/GenBank/DDBJ whole genome shotgun (WGS) entry which is preliminary data.</text>
</comment>
<accession>A0AAN6FPB2</accession>
<evidence type="ECO:0000313" key="5">
    <source>
        <dbReference type="Proteomes" id="UP001168146"/>
    </source>
</evidence>
<organism evidence="3 5">
    <name type="scientific">Friedmanniomyces endolithicus</name>
    <dbReference type="NCBI Taxonomy" id="329885"/>
    <lineage>
        <taxon>Eukaryota</taxon>
        <taxon>Fungi</taxon>
        <taxon>Dikarya</taxon>
        <taxon>Ascomycota</taxon>
        <taxon>Pezizomycotina</taxon>
        <taxon>Dothideomycetes</taxon>
        <taxon>Dothideomycetidae</taxon>
        <taxon>Mycosphaerellales</taxon>
        <taxon>Teratosphaeriaceae</taxon>
        <taxon>Friedmanniomyces</taxon>
    </lineage>
</organism>
<feature type="compositionally biased region" description="Low complexity" evidence="2">
    <location>
        <begin position="83"/>
        <end position="93"/>
    </location>
</feature>
<evidence type="ECO:0000313" key="4">
    <source>
        <dbReference type="EMBL" id="KAK0976884.1"/>
    </source>
</evidence>
<sequence>MDGNTPTDQGSGLRDSEDSTSGTIGPTGSTARGSAERGRVDADVKQALRAAAGEIPSPCHSPAPGDEEGITAGERRGEGGEPVGASVAPPAPQSAAAFSTGHLIEVLGKKDAKICELEMQVEKQKTANALLRDRLIDRSQLEAKLAQLEAANEYLRKETEQLEAEYHQLRRANGMIRALGAIMR</sequence>
<keyword evidence="1" id="KW-0175">Coiled coil</keyword>
<keyword evidence="6" id="KW-1185">Reference proteome</keyword>